<accession>A0ABQ7KHN2</accession>
<feature type="compositionally biased region" description="Basic residues" evidence="1">
    <location>
        <begin position="158"/>
        <end position="195"/>
    </location>
</feature>
<protein>
    <recommendedName>
        <fullName evidence="4">HCP-like protein</fullName>
    </recommendedName>
</protein>
<dbReference type="Gene3D" id="1.25.40.10">
    <property type="entry name" value="Tetratricopeptide repeat domain"/>
    <property type="match status" value="1"/>
</dbReference>
<keyword evidence="3" id="KW-1185">Reference proteome</keyword>
<feature type="compositionally biased region" description="Polar residues" evidence="1">
    <location>
        <begin position="130"/>
        <end position="143"/>
    </location>
</feature>
<sequence>MSREENDTRRRVQTLRPVYNTSTPATPAALTDLNVFHLAVHSGDAREDIFYWEDIVFAFKDALNIRHGADILSFVRGRTGRGTLEPLCFTAMPDVVLDVYIELPLMQMNRIIATLQALHAAPTARPPSNMRASSSAPRTTSHSIFRLALRPVPRRHLRQHPSRHYSHHLHHHFHQHQGQEKRHHHLNSHRQRPRQGKASNPNRKTTVVDVEEEPSVVIVQSQTPSAAVSSTTNNAKASNSSQPRVSKSTNAKPSDSTPPQHGRHLPAKEKTKTGSDTLLRAKTGDVHAQVTLAEAFRDGSNGYQQSYLEAIFWFLRAAEQEDATAQYNIGLLYELGQGIQKDSSMAAFWYDNAAHQGLAKAQSNLGILYINGEGVEKDKALAMQWLIKAASQGNASTQFNLGCM</sequence>
<feature type="compositionally biased region" description="Low complexity" evidence="1">
    <location>
        <begin position="223"/>
        <end position="241"/>
    </location>
</feature>
<feature type="region of interest" description="Disordered" evidence="1">
    <location>
        <begin position="123"/>
        <end position="146"/>
    </location>
</feature>
<evidence type="ECO:0000313" key="2">
    <source>
        <dbReference type="EMBL" id="KAG0297942.1"/>
    </source>
</evidence>
<gene>
    <name evidence="2" type="ORF">BGZ96_003921</name>
</gene>
<dbReference type="PANTHER" id="PTHR45011:SF1">
    <property type="entry name" value="DAP3-BINDING CELL DEATH ENHANCER 1"/>
    <property type="match status" value="1"/>
</dbReference>
<feature type="region of interest" description="Disordered" evidence="1">
    <location>
        <begin position="158"/>
        <end position="278"/>
    </location>
</feature>
<name>A0ABQ7KHN2_9FUNG</name>
<evidence type="ECO:0000256" key="1">
    <source>
        <dbReference type="SAM" id="MobiDB-lite"/>
    </source>
</evidence>
<dbReference type="InterPro" id="IPR006597">
    <property type="entry name" value="Sel1-like"/>
</dbReference>
<dbReference type="PANTHER" id="PTHR45011">
    <property type="entry name" value="DAP3-BINDING CELL DEATH ENHANCER 1"/>
    <property type="match status" value="1"/>
</dbReference>
<comment type="caution">
    <text evidence="2">The sequence shown here is derived from an EMBL/GenBank/DDBJ whole genome shotgun (WGS) entry which is preliminary data.</text>
</comment>
<feature type="compositionally biased region" description="Polar residues" evidence="1">
    <location>
        <begin position="242"/>
        <end position="259"/>
    </location>
</feature>
<dbReference type="InterPro" id="IPR011990">
    <property type="entry name" value="TPR-like_helical_dom_sf"/>
</dbReference>
<dbReference type="EMBL" id="JAAAIM010000019">
    <property type="protein sequence ID" value="KAG0297942.1"/>
    <property type="molecule type" value="Genomic_DNA"/>
</dbReference>
<dbReference type="SUPFAM" id="SSF81901">
    <property type="entry name" value="HCP-like"/>
    <property type="match status" value="1"/>
</dbReference>
<dbReference type="Proteomes" id="UP001194696">
    <property type="component" value="Unassembled WGS sequence"/>
</dbReference>
<dbReference type="InterPro" id="IPR052748">
    <property type="entry name" value="ISR_Activator"/>
</dbReference>
<dbReference type="Pfam" id="PF08238">
    <property type="entry name" value="Sel1"/>
    <property type="match status" value="3"/>
</dbReference>
<organism evidence="2 3">
    <name type="scientific">Linnemannia gamsii</name>
    <dbReference type="NCBI Taxonomy" id="64522"/>
    <lineage>
        <taxon>Eukaryota</taxon>
        <taxon>Fungi</taxon>
        <taxon>Fungi incertae sedis</taxon>
        <taxon>Mucoromycota</taxon>
        <taxon>Mortierellomycotina</taxon>
        <taxon>Mortierellomycetes</taxon>
        <taxon>Mortierellales</taxon>
        <taxon>Mortierellaceae</taxon>
        <taxon>Linnemannia</taxon>
    </lineage>
</organism>
<evidence type="ECO:0008006" key="4">
    <source>
        <dbReference type="Google" id="ProtNLM"/>
    </source>
</evidence>
<reference evidence="2 3" key="1">
    <citation type="journal article" date="2020" name="Fungal Divers.">
        <title>Resolving the Mortierellaceae phylogeny through synthesis of multi-gene phylogenetics and phylogenomics.</title>
        <authorList>
            <person name="Vandepol N."/>
            <person name="Liber J."/>
            <person name="Desiro A."/>
            <person name="Na H."/>
            <person name="Kennedy M."/>
            <person name="Barry K."/>
            <person name="Grigoriev I.V."/>
            <person name="Miller A.N."/>
            <person name="O'Donnell K."/>
            <person name="Stajich J.E."/>
            <person name="Bonito G."/>
        </authorList>
    </citation>
    <scope>NUCLEOTIDE SEQUENCE [LARGE SCALE GENOMIC DNA]</scope>
    <source>
        <strain evidence="2 3">AD045</strain>
    </source>
</reference>
<dbReference type="SMART" id="SM00671">
    <property type="entry name" value="SEL1"/>
    <property type="match status" value="3"/>
</dbReference>
<proteinExistence type="predicted"/>
<evidence type="ECO:0000313" key="3">
    <source>
        <dbReference type="Proteomes" id="UP001194696"/>
    </source>
</evidence>